<comment type="caution">
    <text evidence="5">The sequence shown here is derived from an EMBL/GenBank/DDBJ whole genome shotgun (WGS) entry which is preliminary data.</text>
</comment>
<dbReference type="Proteomes" id="UP000256690">
    <property type="component" value="Unassembled WGS sequence"/>
</dbReference>
<dbReference type="Gene3D" id="3.30.30.30">
    <property type="match status" value="1"/>
</dbReference>
<reference evidence="5 6" key="1">
    <citation type="journal article" date="2018" name="IMA Fungus">
        <title>IMA Genome-F 9: Draft genome sequence of Annulohypoxylon stygium, Aspergillus mulundensis, Berkeleyomyces basicola (syn. Thielaviopsis basicola), Ceratocystis smalleyi, two Cercospora beticola strains, Coleophoma cylindrospora, Fusarium fracticaudum, Phialophora cf. hyalina, and Morchella septimelata.</title>
        <authorList>
            <person name="Wingfield B.D."/>
            <person name="Bills G.F."/>
            <person name="Dong Y."/>
            <person name="Huang W."/>
            <person name="Nel W.J."/>
            <person name="Swalarsk-Parry B.S."/>
            <person name="Vaghefi N."/>
            <person name="Wilken P.M."/>
            <person name="An Z."/>
            <person name="de Beer Z.W."/>
            <person name="De Vos L."/>
            <person name="Chen L."/>
            <person name="Duong T.A."/>
            <person name="Gao Y."/>
            <person name="Hammerbacher A."/>
            <person name="Kikkert J.R."/>
            <person name="Li Y."/>
            <person name="Li H."/>
            <person name="Li K."/>
            <person name="Li Q."/>
            <person name="Liu X."/>
            <person name="Ma X."/>
            <person name="Naidoo K."/>
            <person name="Pethybridge S.J."/>
            <person name="Sun J."/>
            <person name="Steenkamp E.T."/>
            <person name="van der Nest M.A."/>
            <person name="van Wyk S."/>
            <person name="Wingfield M.J."/>
            <person name="Xiong C."/>
            <person name="Yue Q."/>
            <person name="Zhang X."/>
        </authorList>
    </citation>
    <scope>NUCLEOTIDE SEQUENCE [LARGE SCALE GENOMIC DNA]</scope>
    <source>
        <strain evidence="5 6">DSM 5745</strain>
    </source>
</reference>
<gene>
    <name evidence="5" type="ORF">DSM5745_10898</name>
</gene>
<protein>
    <submittedName>
        <fullName evidence="5">Uncharacterized protein</fullName>
    </submittedName>
</protein>
<feature type="signal peptide" evidence="4">
    <location>
        <begin position="1"/>
        <end position="19"/>
    </location>
</feature>
<accession>A0A3D8QFL1</accession>
<evidence type="ECO:0000313" key="6">
    <source>
        <dbReference type="Proteomes" id="UP000256690"/>
    </source>
</evidence>
<evidence type="ECO:0000256" key="2">
    <source>
        <dbReference type="ARBA" id="ARBA00022840"/>
    </source>
</evidence>
<keyword evidence="6" id="KW-1185">Reference proteome</keyword>
<dbReference type="EMBL" id="PVWQ01000018">
    <property type="protein sequence ID" value="RDW60440.1"/>
    <property type="molecule type" value="Genomic_DNA"/>
</dbReference>
<dbReference type="Gene3D" id="3.30.420.40">
    <property type="match status" value="2"/>
</dbReference>
<dbReference type="OrthoDB" id="10460410at2759"/>
<proteinExistence type="inferred from homology"/>
<keyword evidence="2 3" id="KW-0067">ATP-binding</keyword>
<keyword evidence="4" id="KW-0732">Signal</keyword>
<dbReference type="STRING" id="1810919.A0A3D8QFL1"/>
<dbReference type="GO" id="GO:0140662">
    <property type="term" value="F:ATP-dependent protein folding chaperone"/>
    <property type="evidence" value="ECO:0007669"/>
    <property type="project" value="InterPro"/>
</dbReference>
<dbReference type="PANTHER" id="PTHR19375">
    <property type="entry name" value="HEAT SHOCK PROTEIN 70KDA"/>
    <property type="match status" value="1"/>
</dbReference>
<dbReference type="AlphaFoldDB" id="A0A3D8QFL1"/>
<dbReference type="InterPro" id="IPR043129">
    <property type="entry name" value="ATPase_NBD"/>
</dbReference>
<dbReference type="SUPFAM" id="SSF53067">
    <property type="entry name" value="Actin-like ATPase domain"/>
    <property type="match status" value="1"/>
</dbReference>
<evidence type="ECO:0000313" key="5">
    <source>
        <dbReference type="EMBL" id="RDW60440.1"/>
    </source>
</evidence>
<name>A0A3D8QFL1_9EURO</name>
<sequence length="540" mass="59616">MSVWGTCIFFFLCLLQASACGGYDGPPEKLIGIHLGREVRVGAIKDGQVTVFTDRWGVDHFTPYVGVFNDRPGIGRGEKAIGSTNMFGSVMAISHQRAENTGIFKPTNLDITPPEAWPKAKVTDVVQGLLSNGTEYTFMPDEIYAPVLAELRDIADAHIGPNITGAVVTIPPFFTDTDREDLERAGKRIGLPIVRQMHEATSMIISLGLDDLSYEGERYVLHLEIERAMLYLSILETDMGMVDRLATIRTNLVSRRGDEVRPVLDQLLYKAALTPKQITDLVIYTPGPTYDDVQWSIKDYFPNAWIANTPLLETAGVWGATLVSGWMSGEGDADWVPCCCSTRRPPVGIYSDGNGDDAWAEILSPCQSLPVYQKASLSIPCDDNTATAKVYMRDLPCLDYHAMYEMGDLYVPETETTRDVFLGEFAVPASCEQGVANIEVEVLMTRNGTLKVKGVNLDNRKSGGDSTVTVEKPHFACGDALRLVDKEPANYTISAGEDLETKYSLELRGFVGPDREQKPVDAFVEFKPLDDDLLVFMQQH</sequence>
<dbReference type="RefSeq" id="XP_026598552.1">
    <property type="nucleotide sequence ID" value="XM_026752914.1"/>
</dbReference>
<dbReference type="GO" id="GO:0005524">
    <property type="term" value="F:ATP binding"/>
    <property type="evidence" value="ECO:0007669"/>
    <property type="project" value="UniProtKB-KW"/>
</dbReference>
<dbReference type="Pfam" id="PF00012">
    <property type="entry name" value="HSP70"/>
    <property type="match status" value="1"/>
</dbReference>
<keyword evidence="1 3" id="KW-0547">Nucleotide-binding</keyword>
<feature type="chain" id="PRO_5017829081" evidence="4">
    <location>
        <begin position="20"/>
        <end position="540"/>
    </location>
</feature>
<dbReference type="GeneID" id="38121268"/>
<evidence type="ECO:0000256" key="4">
    <source>
        <dbReference type="SAM" id="SignalP"/>
    </source>
</evidence>
<dbReference type="InterPro" id="IPR013126">
    <property type="entry name" value="Hsp_70_fam"/>
</dbReference>
<evidence type="ECO:0000256" key="1">
    <source>
        <dbReference type="ARBA" id="ARBA00022741"/>
    </source>
</evidence>
<evidence type="ECO:0000256" key="3">
    <source>
        <dbReference type="RuleBase" id="RU003322"/>
    </source>
</evidence>
<comment type="similarity">
    <text evidence="3">Belongs to the heat shock protein 70 family.</text>
</comment>
<organism evidence="5 6">
    <name type="scientific">Aspergillus mulundensis</name>
    <dbReference type="NCBI Taxonomy" id="1810919"/>
    <lineage>
        <taxon>Eukaryota</taxon>
        <taxon>Fungi</taxon>
        <taxon>Dikarya</taxon>
        <taxon>Ascomycota</taxon>
        <taxon>Pezizomycotina</taxon>
        <taxon>Eurotiomycetes</taxon>
        <taxon>Eurotiomycetidae</taxon>
        <taxon>Eurotiales</taxon>
        <taxon>Aspergillaceae</taxon>
        <taxon>Aspergillus</taxon>
        <taxon>Aspergillus subgen. Nidulantes</taxon>
    </lineage>
</organism>